<dbReference type="InterPro" id="IPR012675">
    <property type="entry name" value="Beta-grasp_dom_sf"/>
</dbReference>
<reference evidence="1" key="1">
    <citation type="submission" date="2019-09" db="EMBL/GenBank/DDBJ databases">
        <title>Characterisation of the sponge microbiome using genome-centric metagenomics.</title>
        <authorList>
            <person name="Engelberts J.P."/>
            <person name="Robbins S.J."/>
            <person name="De Goeij J.M."/>
            <person name="Aranda M."/>
            <person name="Bell S.C."/>
            <person name="Webster N.S."/>
        </authorList>
    </citation>
    <scope>NUCLEOTIDE SEQUENCE</scope>
    <source>
        <strain evidence="1">SB0664_bin_27</strain>
    </source>
</reference>
<dbReference type="AlphaFoldDB" id="A0A6B0YUX4"/>
<dbReference type="Gene3D" id="3.10.20.30">
    <property type="match status" value="1"/>
</dbReference>
<dbReference type="InterPro" id="IPR003749">
    <property type="entry name" value="ThiS/MoaD-like"/>
</dbReference>
<dbReference type="InterPro" id="IPR016155">
    <property type="entry name" value="Mopterin_synth/thiamin_S_b"/>
</dbReference>
<dbReference type="SUPFAM" id="SSF54285">
    <property type="entry name" value="MoaD/ThiS"/>
    <property type="match status" value="1"/>
</dbReference>
<accession>A0A6B0YUX4</accession>
<comment type="caution">
    <text evidence="1">The sequence shown here is derived from an EMBL/GenBank/DDBJ whole genome shotgun (WGS) entry which is preliminary data.</text>
</comment>
<protein>
    <submittedName>
        <fullName evidence="1">MoaD/ThiS family protein</fullName>
    </submittedName>
</protein>
<proteinExistence type="predicted"/>
<sequence>MATVWIPPLMRSLTDGQQIVEAEGASVRELVAALEERFPGVAERIIDEGRIRPGWTVAVDGAVQNRGLRAAVGPDSEVHFVPAMTGGNLNRT</sequence>
<gene>
    <name evidence="1" type="ORF">F4Y42_08750</name>
</gene>
<dbReference type="PANTHER" id="PTHR38031:SF1">
    <property type="entry name" value="SULFUR CARRIER PROTEIN CYSO"/>
    <property type="match status" value="1"/>
</dbReference>
<name>A0A6B0YUX4_9CHLR</name>
<evidence type="ECO:0000313" key="1">
    <source>
        <dbReference type="EMBL" id="MXY93522.1"/>
    </source>
</evidence>
<dbReference type="EMBL" id="VXRG01000072">
    <property type="protein sequence ID" value="MXY93522.1"/>
    <property type="molecule type" value="Genomic_DNA"/>
</dbReference>
<dbReference type="PANTHER" id="PTHR38031">
    <property type="entry name" value="SULFUR CARRIER PROTEIN SLR0821-RELATED"/>
    <property type="match status" value="1"/>
</dbReference>
<organism evidence="1">
    <name type="scientific">Caldilineaceae bacterium SB0664_bin_27</name>
    <dbReference type="NCBI Taxonomy" id="2605260"/>
    <lineage>
        <taxon>Bacteria</taxon>
        <taxon>Bacillati</taxon>
        <taxon>Chloroflexota</taxon>
        <taxon>Caldilineae</taxon>
        <taxon>Caldilineales</taxon>
        <taxon>Caldilineaceae</taxon>
    </lineage>
</organism>
<dbReference type="InterPro" id="IPR052045">
    <property type="entry name" value="Sulfur_Carrier/Prot_Modifier"/>
</dbReference>
<dbReference type="Pfam" id="PF02597">
    <property type="entry name" value="ThiS"/>
    <property type="match status" value="1"/>
</dbReference>